<comment type="subcellular location">
    <subcellularLocation>
        <location evidence="1">Cell envelope</location>
    </subcellularLocation>
</comment>
<dbReference type="Pfam" id="PF00532">
    <property type="entry name" value="Peripla_BP_1"/>
    <property type="match status" value="1"/>
</dbReference>
<dbReference type="RefSeq" id="WP_136862049.1">
    <property type="nucleotide sequence ID" value="NZ_SWCJ01000002.1"/>
</dbReference>
<keyword evidence="3" id="KW-0732">Signal</keyword>
<dbReference type="SUPFAM" id="SSF53822">
    <property type="entry name" value="Periplasmic binding protein-like I"/>
    <property type="match status" value="1"/>
</dbReference>
<dbReference type="CDD" id="cd06306">
    <property type="entry name" value="PBP1_TorT-like"/>
    <property type="match status" value="1"/>
</dbReference>
<evidence type="ECO:0000313" key="5">
    <source>
        <dbReference type="EMBL" id="TKB57403.1"/>
    </source>
</evidence>
<gene>
    <name evidence="5" type="primary">torT</name>
    <name evidence="5" type="ORF">FCL42_03770</name>
</gene>
<dbReference type="Gene3D" id="3.40.50.2300">
    <property type="match status" value="2"/>
</dbReference>
<reference evidence="5 6" key="1">
    <citation type="submission" date="2019-04" db="EMBL/GenBank/DDBJ databases">
        <authorList>
            <person name="Hwang J.C."/>
        </authorList>
    </citation>
    <scope>NUCLEOTIDE SEQUENCE [LARGE SCALE GENOMIC DNA]</scope>
    <source>
        <strain evidence="5 6">IMCC35002</strain>
    </source>
</reference>
<comment type="similarity">
    <text evidence="2">Belongs to the bacterial solute-binding protein 2 family.</text>
</comment>
<protein>
    <submittedName>
        <fullName evidence="5">TMAO reductase system periplasmic protein TorT</fullName>
    </submittedName>
</protein>
<evidence type="ECO:0000256" key="1">
    <source>
        <dbReference type="ARBA" id="ARBA00004196"/>
    </source>
</evidence>
<organism evidence="5 6">
    <name type="scientific">Ferrimonas aestuarii</name>
    <dbReference type="NCBI Taxonomy" id="2569539"/>
    <lineage>
        <taxon>Bacteria</taxon>
        <taxon>Pseudomonadati</taxon>
        <taxon>Pseudomonadota</taxon>
        <taxon>Gammaproteobacteria</taxon>
        <taxon>Alteromonadales</taxon>
        <taxon>Ferrimonadaceae</taxon>
        <taxon>Ferrimonas</taxon>
    </lineage>
</organism>
<dbReference type="EMBL" id="SWCJ01000002">
    <property type="protein sequence ID" value="TKB57403.1"/>
    <property type="molecule type" value="Genomic_DNA"/>
</dbReference>
<dbReference type="OrthoDB" id="9773673at2"/>
<evidence type="ECO:0000256" key="3">
    <source>
        <dbReference type="ARBA" id="ARBA00022729"/>
    </source>
</evidence>
<evidence type="ECO:0000259" key="4">
    <source>
        <dbReference type="Pfam" id="PF00532"/>
    </source>
</evidence>
<dbReference type="AlphaFoldDB" id="A0A4U1BS55"/>
<sequence length="296" mass="32539">MKLCALYPHLKDSYWLSVNQGMVEAAQAHQVQLKVMEAGGYQNQAIQVAQISKCLQWQADLILLGSVSYELPNAVAQAAETTPIISVVNATDPYYVQSLVGVSWYQMGRALAQGLAEHYPKENTLSALMLLGPRGRGGNQFMRKGLLDALPEQIQIQATLYGENSPSAQRRLLTSYLKTHPAPDLIIGGAVSVEIAINEVQNSHTDIISTYLSHGVYRGLMRDKVKMAITDNMRQQGEMAVNYAVKYLKGESIPQQVGPQISLLTPSNLGEPDTSLSDPWFQATYEVKPRSPDPIP</sequence>
<name>A0A4U1BS55_9GAMM</name>
<dbReference type="PANTHER" id="PTHR46847:SF1">
    <property type="entry name" value="D-ALLOSE-BINDING PERIPLASMIC PROTEIN-RELATED"/>
    <property type="match status" value="1"/>
</dbReference>
<dbReference type="Proteomes" id="UP000305675">
    <property type="component" value="Unassembled WGS sequence"/>
</dbReference>
<evidence type="ECO:0000313" key="6">
    <source>
        <dbReference type="Proteomes" id="UP000305675"/>
    </source>
</evidence>
<accession>A0A4U1BS55</accession>
<feature type="domain" description="Periplasmic binding protein/LacI sugar binding" evidence="4">
    <location>
        <begin position="2"/>
        <end position="261"/>
    </location>
</feature>
<dbReference type="PANTHER" id="PTHR46847">
    <property type="entry name" value="D-ALLOSE-BINDING PERIPLASMIC PROTEIN-RELATED"/>
    <property type="match status" value="1"/>
</dbReference>
<comment type="caution">
    <text evidence="5">The sequence shown here is derived from an EMBL/GenBank/DDBJ whole genome shotgun (WGS) entry which is preliminary data.</text>
</comment>
<dbReference type="NCBIfam" id="NF008185">
    <property type="entry name" value="PRK10936.1"/>
    <property type="match status" value="1"/>
</dbReference>
<dbReference type="GO" id="GO:0030313">
    <property type="term" value="C:cell envelope"/>
    <property type="evidence" value="ECO:0007669"/>
    <property type="project" value="UniProtKB-SubCell"/>
</dbReference>
<evidence type="ECO:0000256" key="2">
    <source>
        <dbReference type="ARBA" id="ARBA00007639"/>
    </source>
</evidence>
<dbReference type="InterPro" id="IPR028082">
    <property type="entry name" value="Peripla_BP_I"/>
</dbReference>
<dbReference type="InterPro" id="IPR001761">
    <property type="entry name" value="Peripla_BP/Lac1_sug-bd_dom"/>
</dbReference>
<proteinExistence type="inferred from homology"/>
<keyword evidence="6" id="KW-1185">Reference proteome</keyword>